<dbReference type="AlphaFoldDB" id="A0AA39P922"/>
<accession>A0AA39P922</accession>
<protein>
    <submittedName>
        <fullName evidence="1">Uncharacterized protein</fullName>
    </submittedName>
</protein>
<evidence type="ECO:0000313" key="1">
    <source>
        <dbReference type="EMBL" id="KAK0479851.1"/>
    </source>
</evidence>
<keyword evidence="2" id="KW-1185">Reference proteome</keyword>
<comment type="caution">
    <text evidence="1">The sequence shown here is derived from an EMBL/GenBank/DDBJ whole genome shotgun (WGS) entry which is preliminary data.</text>
</comment>
<name>A0AA39P922_9AGAR</name>
<reference evidence="1" key="1">
    <citation type="submission" date="2023-06" db="EMBL/GenBank/DDBJ databases">
        <authorList>
            <consortium name="Lawrence Berkeley National Laboratory"/>
            <person name="Ahrendt S."/>
            <person name="Sahu N."/>
            <person name="Indic B."/>
            <person name="Wong-Bajracharya J."/>
            <person name="Merenyi Z."/>
            <person name="Ke H.-M."/>
            <person name="Monk M."/>
            <person name="Kocsube S."/>
            <person name="Drula E."/>
            <person name="Lipzen A."/>
            <person name="Balint B."/>
            <person name="Henrissat B."/>
            <person name="Andreopoulos B."/>
            <person name="Martin F.M."/>
            <person name="Harder C.B."/>
            <person name="Rigling D."/>
            <person name="Ford K.L."/>
            <person name="Foster G.D."/>
            <person name="Pangilinan J."/>
            <person name="Papanicolaou A."/>
            <person name="Barry K."/>
            <person name="LaButti K."/>
            <person name="Viragh M."/>
            <person name="Koriabine M."/>
            <person name="Yan M."/>
            <person name="Riley R."/>
            <person name="Champramary S."/>
            <person name="Plett K.L."/>
            <person name="Tsai I.J."/>
            <person name="Slot J."/>
            <person name="Sipos G."/>
            <person name="Plett J."/>
            <person name="Nagy L.G."/>
            <person name="Grigoriev I.V."/>
        </authorList>
    </citation>
    <scope>NUCLEOTIDE SEQUENCE</scope>
    <source>
        <strain evidence="1">HWK02</strain>
    </source>
</reference>
<proteinExistence type="predicted"/>
<gene>
    <name evidence="1" type="ORF">EDD18DRAFT_1440591</name>
</gene>
<dbReference type="EMBL" id="JAUEPU010000086">
    <property type="protein sequence ID" value="KAK0479851.1"/>
    <property type="molecule type" value="Genomic_DNA"/>
</dbReference>
<evidence type="ECO:0000313" key="2">
    <source>
        <dbReference type="Proteomes" id="UP001175228"/>
    </source>
</evidence>
<sequence>MASQELTAAYHPTFSSPDSDTILSSLNGTLYCLPSSVLKPILIHEHDIILERLLQIISGLAIPQWHMFDDLEGVLNLAGTWGARGAVGIVHTSITALVFLMELLRVYAIATWFGWDEEAELASKHMLELSLHEEQHQEALQQIPTRVLVKLFKLHRKQWDEFQASMQGEGHVACAGCGKAVDGEVWAVLVWKMFWEMDARPSGERLCSLGIEEWEEMERCLGEKCGVCGRAVCERLEVLERVRKCLAELPDTV</sequence>
<dbReference type="Proteomes" id="UP001175228">
    <property type="component" value="Unassembled WGS sequence"/>
</dbReference>
<organism evidence="1 2">
    <name type="scientific">Armillaria luteobubalina</name>
    <dbReference type="NCBI Taxonomy" id="153913"/>
    <lineage>
        <taxon>Eukaryota</taxon>
        <taxon>Fungi</taxon>
        <taxon>Dikarya</taxon>
        <taxon>Basidiomycota</taxon>
        <taxon>Agaricomycotina</taxon>
        <taxon>Agaricomycetes</taxon>
        <taxon>Agaricomycetidae</taxon>
        <taxon>Agaricales</taxon>
        <taxon>Marasmiineae</taxon>
        <taxon>Physalacriaceae</taxon>
        <taxon>Armillaria</taxon>
    </lineage>
</organism>